<dbReference type="GO" id="GO:0048038">
    <property type="term" value="F:quinone binding"/>
    <property type="evidence" value="ECO:0007669"/>
    <property type="project" value="UniProtKB-KW"/>
</dbReference>
<keyword evidence="6" id="KW-0560">Oxidoreductase</keyword>
<feature type="transmembrane region" description="Helical" evidence="10">
    <location>
        <begin position="232"/>
        <end position="252"/>
    </location>
</feature>
<keyword evidence="8" id="KW-1015">Disulfide bond</keyword>
<dbReference type="AlphaFoldDB" id="A0A1I2N9R6"/>
<keyword evidence="9" id="KW-0676">Redox-active center</keyword>
<dbReference type="CDD" id="cd12921">
    <property type="entry name" value="VKOR_4"/>
    <property type="match status" value="1"/>
</dbReference>
<dbReference type="InterPro" id="IPR012932">
    <property type="entry name" value="VKOR"/>
</dbReference>
<dbReference type="Gene3D" id="3.40.30.10">
    <property type="entry name" value="Glutaredoxin"/>
    <property type="match status" value="1"/>
</dbReference>
<evidence type="ECO:0000256" key="5">
    <source>
        <dbReference type="ARBA" id="ARBA00022989"/>
    </source>
</evidence>
<comment type="subcellular location">
    <subcellularLocation>
        <location evidence="1">Membrane</location>
        <topology evidence="1">Multi-pass membrane protein</topology>
    </subcellularLocation>
</comment>
<evidence type="ECO:0000259" key="11">
    <source>
        <dbReference type="PROSITE" id="PS50990"/>
    </source>
</evidence>
<name>A0A1I2N9R6_9FLAO</name>
<feature type="domain" description="Peptidase C39" evidence="11">
    <location>
        <begin position="1"/>
        <end position="119"/>
    </location>
</feature>
<keyword evidence="5 10" id="KW-1133">Transmembrane helix</keyword>
<dbReference type="GO" id="GO:0005524">
    <property type="term" value="F:ATP binding"/>
    <property type="evidence" value="ECO:0007669"/>
    <property type="project" value="InterPro"/>
</dbReference>
<reference evidence="13" key="1">
    <citation type="submission" date="2016-10" db="EMBL/GenBank/DDBJ databases">
        <authorList>
            <person name="Varghese N."/>
            <person name="Submissions S."/>
        </authorList>
    </citation>
    <scope>NUCLEOTIDE SEQUENCE [LARGE SCALE GENOMIC DNA]</scope>
    <source>
        <strain evidence="13">DSM 23515</strain>
    </source>
</reference>
<dbReference type="InterPro" id="IPR038354">
    <property type="entry name" value="VKOR_sf"/>
</dbReference>
<dbReference type="Pfam" id="PF13462">
    <property type="entry name" value="Thioredoxin_4"/>
    <property type="match status" value="1"/>
</dbReference>
<dbReference type="EMBL" id="FOOH01000019">
    <property type="protein sequence ID" value="SFG00228.1"/>
    <property type="molecule type" value="Genomic_DNA"/>
</dbReference>
<evidence type="ECO:0000256" key="1">
    <source>
        <dbReference type="ARBA" id="ARBA00004141"/>
    </source>
</evidence>
<evidence type="ECO:0000256" key="7">
    <source>
        <dbReference type="ARBA" id="ARBA00023136"/>
    </source>
</evidence>
<dbReference type="SUPFAM" id="SSF52833">
    <property type="entry name" value="Thioredoxin-like"/>
    <property type="match status" value="1"/>
</dbReference>
<organism evidence="12 13">
    <name type="scientific">Salegentibacter agarivorans</name>
    <dbReference type="NCBI Taxonomy" id="345907"/>
    <lineage>
        <taxon>Bacteria</taxon>
        <taxon>Pseudomonadati</taxon>
        <taxon>Bacteroidota</taxon>
        <taxon>Flavobacteriia</taxon>
        <taxon>Flavobacteriales</taxon>
        <taxon>Flavobacteriaceae</taxon>
        <taxon>Salegentibacter</taxon>
    </lineage>
</organism>
<evidence type="ECO:0000256" key="2">
    <source>
        <dbReference type="ARBA" id="ARBA00006214"/>
    </source>
</evidence>
<evidence type="ECO:0000256" key="3">
    <source>
        <dbReference type="ARBA" id="ARBA00022692"/>
    </source>
</evidence>
<protein>
    <submittedName>
        <fullName evidence="12">Thioredoxin</fullName>
    </submittedName>
</protein>
<dbReference type="Gene3D" id="1.20.1440.130">
    <property type="entry name" value="VKOR domain"/>
    <property type="match status" value="1"/>
</dbReference>
<feature type="transmembrane region" description="Helical" evidence="10">
    <location>
        <begin position="139"/>
        <end position="160"/>
    </location>
</feature>
<evidence type="ECO:0000313" key="12">
    <source>
        <dbReference type="EMBL" id="SFG00228.1"/>
    </source>
</evidence>
<comment type="similarity">
    <text evidence="2">Belongs to the VKOR family.</text>
</comment>
<evidence type="ECO:0000256" key="6">
    <source>
        <dbReference type="ARBA" id="ARBA00023002"/>
    </source>
</evidence>
<dbReference type="GO" id="GO:0008233">
    <property type="term" value="F:peptidase activity"/>
    <property type="evidence" value="ECO:0007669"/>
    <property type="project" value="InterPro"/>
</dbReference>
<dbReference type="Pfam" id="PF07884">
    <property type="entry name" value="VKOR"/>
    <property type="match status" value="1"/>
</dbReference>
<gene>
    <name evidence="12" type="ORF">SAMN04488033_11963</name>
</gene>
<dbReference type="SMART" id="SM00756">
    <property type="entry name" value="VKc"/>
    <property type="match status" value="1"/>
</dbReference>
<dbReference type="GO" id="GO:0006508">
    <property type="term" value="P:proteolysis"/>
    <property type="evidence" value="ECO:0007669"/>
    <property type="project" value="InterPro"/>
</dbReference>
<accession>A0A1I2N9R6</accession>
<evidence type="ECO:0000256" key="9">
    <source>
        <dbReference type="ARBA" id="ARBA00023284"/>
    </source>
</evidence>
<feature type="transmembrane region" description="Helical" evidence="10">
    <location>
        <begin position="320"/>
        <end position="337"/>
    </location>
</feature>
<dbReference type="InterPro" id="IPR012336">
    <property type="entry name" value="Thioredoxin-like_fold"/>
</dbReference>
<dbReference type="GO" id="GO:0016020">
    <property type="term" value="C:membrane"/>
    <property type="evidence" value="ECO:0007669"/>
    <property type="project" value="UniProtKB-SubCell"/>
</dbReference>
<dbReference type="GO" id="GO:0016491">
    <property type="term" value="F:oxidoreductase activity"/>
    <property type="evidence" value="ECO:0007669"/>
    <property type="project" value="UniProtKB-KW"/>
</dbReference>
<feature type="transmembrane region" description="Helical" evidence="10">
    <location>
        <begin position="172"/>
        <end position="194"/>
    </location>
</feature>
<proteinExistence type="inferred from homology"/>
<dbReference type="Gene3D" id="3.90.70.10">
    <property type="entry name" value="Cysteine proteinases"/>
    <property type="match status" value="1"/>
</dbReference>
<dbReference type="PROSITE" id="PS50990">
    <property type="entry name" value="PEPTIDASE_C39"/>
    <property type="match status" value="1"/>
</dbReference>
<evidence type="ECO:0000256" key="4">
    <source>
        <dbReference type="ARBA" id="ARBA00022719"/>
    </source>
</evidence>
<dbReference type="Pfam" id="PF03412">
    <property type="entry name" value="Peptidase_C39"/>
    <property type="match status" value="1"/>
</dbReference>
<keyword evidence="7 10" id="KW-0472">Membrane</keyword>
<feature type="transmembrane region" description="Helical" evidence="10">
    <location>
        <begin position="290"/>
        <end position="308"/>
    </location>
</feature>
<evidence type="ECO:0000256" key="10">
    <source>
        <dbReference type="SAM" id="Phobius"/>
    </source>
</evidence>
<sequence>MDNSVNAIKKILELLRVKNTKKYIEDSVLSHPDHPSLLAVSDTLLKFKIENLAININEEKINDIPLPCLVQVKKDGASLFYVLNKISNKGVEYFDDKNKLTKVAKEEFFKIWTGICLLAEATEESGEINIEQKLFSKNLLYGLKIGIGLLLFTWILGTFFNSESKSDFIPAIYIALYTILKITGLLVGGMLLWFDVDQYNPTLQNFCTGNNKKINCNSVLNSKHSKLFKDTLSLSELSFAYFLGTLSFLILQQFSSNTLYILGIISFITLPVIIYSLYYQAFIIKQWCKFCVIIQVVLSFEIFVSFYGNFYNSNIQINTIPLFLALLLVPLLAWKLIKPLLEAEKETNIYKQKFNKIKYNPVVLESLLLKSRKISNSTEDLGISIFNSTAKYNIIKVCNPYCGPCANAHPILEELVNTGKINLQILFTAESIDDRNGKPVSHFLAIDDFYNRKKTKQALDDWYLADQKNYEVFARKYPMNGELKKQISKVEAMRKWCKAENITHTPTIFINGYELPREYSIQDLKEIL</sequence>
<keyword evidence="4" id="KW-0874">Quinone</keyword>
<dbReference type="InterPro" id="IPR036249">
    <property type="entry name" value="Thioredoxin-like_sf"/>
</dbReference>
<dbReference type="RefSeq" id="WP_093305524.1">
    <property type="nucleotide sequence ID" value="NZ_FOOH01000019.1"/>
</dbReference>
<keyword evidence="13" id="KW-1185">Reference proteome</keyword>
<evidence type="ECO:0000313" key="13">
    <source>
        <dbReference type="Proteomes" id="UP000199116"/>
    </source>
</evidence>
<feature type="transmembrane region" description="Helical" evidence="10">
    <location>
        <begin position="258"/>
        <end position="278"/>
    </location>
</feature>
<evidence type="ECO:0000256" key="8">
    <source>
        <dbReference type="ARBA" id="ARBA00023157"/>
    </source>
</evidence>
<keyword evidence="3 10" id="KW-0812">Transmembrane</keyword>
<dbReference type="Proteomes" id="UP000199116">
    <property type="component" value="Unassembled WGS sequence"/>
</dbReference>
<dbReference type="InterPro" id="IPR005074">
    <property type="entry name" value="Peptidase_C39"/>
</dbReference>